<dbReference type="CDD" id="cd02440">
    <property type="entry name" value="AdoMet_MTases"/>
    <property type="match status" value="1"/>
</dbReference>
<evidence type="ECO:0000256" key="7">
    <source>
        <dbReference type="SAM" id="MobiDB-lite"/>
    </source>
</evidence>
<sequence length="476" mass="52931">MEGRISSPRTNTSYPPSKMIRYSTLLTLCGSEVQPDDWSDDDDDTKNSDPARRIQALERQLALAKQNFVDYRALVSNQVNLPSLLEAPSSEPGSSQPTPPAPRDDDTHYFKSYGENDIHAIMIQDKVRTSTYAHFILTNPVLFRDAVVLDVGCGTSILSLFAARSGAKRVIAVDASDIAEKAERIVKANGFEDIITVVRGKVEEITLPDDIKQVDIIISEWMGYALLYESMLDSVLHARDRFLRPGGVMAPSQCKMMLGLCDASEIYKDRIGFWDDVYGFDLTAMAEDLYDEAIVDVVGSNTVLSKPYAIKDLLLNEITTRQLDFSSSFTLVSTVERRTKINAFILYFDTFFTVSGHPVSQNTEVKVVKEGDVVLAEIWPAGGKAAPQRRKSLTADKDAVTSFSTGPQSLPTHWKQTLFLLREPISVAEGSTVHGSFHCRKSEDNSRELDVEIHFSVKQDPEGPASEVVVQMFKVR</sequence>
<evidence type="ECO:0000313" key="10">
    <source>
        <dbReference type="EMBL" id="KAG5645450.1"/>
    </source>
</evidence>
<evidence type="ECO:0000313" key="11">
    <source>
        <dbReference type="EMBL" id="KAG5645454.1"/>
    </source>
</evidence>
<evidence type="ECO:0000313" key="12">
    <source>
        <dbReference type="Proteomes" id="UP000775547"/>
    </source>
</evidence>
<accession>A0A9P7KE23</accession>
<dbReference type="InterPro" id="IPR041698">
    <property type="entry name" value="Methyltransf_25"/>
</dbReference>
<keyword evidence="12" id="KW-1185">Reference proteome</keyword>
<organism evidence="10 12">
    <name type="scientific">Asterophora parasitica</name>
    <dbReference type="NCBI Taxonomy" id="117018"/>
    <lineage>
        <taxon>Eukaryota</taxon>
        <taxon>Fungi</taxon>
        <taxon>Dikarya</taxon>
        <taxon>Basidiomycota</taxon>
        <taxon>Agaricomycotina</taxon>
        <taxon>Agaricomycetes</taxon>
        <taxon>Agaricomycetidae</taxon>
        <taxon>Agaricales</taxon>
        <taxon>Tricholomatineae</taxon>
        <taxon>Lyophyllaceae</taxon>
        <taxon>Asterophora</taxon>
    </lineage>
</organism>
<evidence type="ECO:0000259" key="9">
    <source>
        <dbReference type="Pfam" id="PF22528"/>
    </source>
</evidence>
<feature type="domain" description="Protein arginine N-methyltransferase" evidence="9">
    <location>
        <begin position="265"/>
        <end position="359"/>
    </location>
</feature>
<dbReference type="EC" id="2.1.1.319" evidence="1"/>
<reference evidence="10" key="1">
    <citation type="submission" date="2020-07" db="EMBL/GenBank/DDBJ databases">
        <authorList>
            <person name="Nieuwenhuis M."/>
            <person name="Van De Peppel L.J.J."/>
        </authorList>
    </citation>
    <scope>NUCLEOTIDE SEQUENCE</scope>
    <source>
        <strain evidence="10">AP01</strain>
        <tissue evidence="10">Mycelium</tissue>
    </source>
</reference>
<feature type="region of interest" description="Disordered" evidence="7">
    <location>
        <begin position="85"/>
        <end position="109"/>
    </location>
</feature>
<gene>
    <name evidence="10" type="ORF">DXG03_005995</name>
    <name evidence="11" type="ORF">DXG03_005999</name>
</gene>
<dbReference type="GO" id="GO:0032259">
    <property type="term" value="P:methylation"/>
    <property type="evidence" value="ECO:0007669"/>
    <property type="project" value="UniProtKB-KW"/>
</dbReference>
<dbReference type="Pfam" id="PF13649">
    <property type="entry name" value="Methyltransf_25"/>
    <property type="match status" value="1"/>
</dbReference>
<evidence type="ECO:0000256" key="5">
    <source>
        <dbReference type="ARBA" id="ARBA00049303"/>
    </source>
</evidence>
<evidence type="ECO:0000256" key="6">
    <source>
        <dbReference type="PROSITE-ProRule" id="PRU01015"/>
    </source>
</evidence>
<evidence type="ECO:0000256" key="2">
    <source>
        <dbReference type="ARBA" id="ARBA00022603"/>
    </source>
</evidence>
<dbReference type="InterPro" id="IPR025799">
    <property type="entry name" value="Arg_MeTrfase"/>
</dbReference>
<comment type="catalytic activity">
    <reaction evidence="5">
        <text>L-arginyl-[protein] + S-adenosyl-L-methionine = N(omega)-methyl-L-arginyl-[protein] + S-adenosyl-L-homocysteine + H(+)</text>
        <dbReference type="Rhea" id="RHEA:48100"/>
        <dbReference type="Rhea" id="RHEA-COMP:10532"/>
        <dbReference type="Rhea" id="RHEA-COMP:11990"/>
        <dbReference type="ChEBI" id="CHEBI:15378"/>
        <dbReference type="ChEBI" id="CHEBI:29965"/>
        <dbReference type="ChEBI" id="CHEBI:57856"/>
        <dbReference type="ChEBI" id="CHEBI:59789"/>
        <dbReference type="ChEBI" id="CHEBI:65280"/>
    </reaction>
    <physiologicalReaction direction="left-to-right" evidence="5">
        <dbReference type="Rhea" id="RHEA:48101"/>
    </physiologicalReaction>
</comment>
<dbReference type="AlphaFoldDB" id="A0A9P7KE23"/>
<dbReference type="Proteomes" id="UP000775547">
    <property type="component" value="Unassembled WGS sequence"/>
</dbReference>
<dbReference type="Gene3D" id="2.70.160.11">
    <property type="entry name" value="Hnrnp arginine n-methyltransferase1"/>
    <property type="match status" value="1"/>
</dbReference>
<evidence type="ECO:0000256" key="1">
    <source>
        <dbReference type="ARBA" id="ARBA00011925"/>
    </source>
</evidence>
<evidence type="ECO:0000256" key="3">
    <source>
        <dbReference type="ARBA" id="ARBA00022679"/>
    </source>
</evidence>
<dbReference type="GO" id="GO:0042054">
    <property type="term" value="F:histone methyltransferase activity"/>
    <property type="evidence" value="ECO:0007669"/>
    <property type="project" value="TreeGrafter"/>
</dbReference>
<evidence type="ECO:0000256" key="4">
    <source>
        <dbReference type="ARBA" id="ARBA00022691"/>
    </source>
</evidence>
<reference evidence="10" key="2">
    <citation type="submission" date="2021-10" db="EMBL/GenBank/DDBJ databases">
        <title>Phylogenomics reveals ancestral predisposition of the termite-cultivated fungus Termitomyces towards a domesticated lifestyle.</title>
        <authorList>
            <person name="Auxier B."/>
            <person name="Grum-Grzhimaylo A."/>
            <person name="Cardenas M.E."/>
            <person name="Lodge J.D."/>
            <person name="Laessoe T."/>
            <person name="Pedersen O."/>
            <person name="Smith M.E."/>
            <person name="Kuyper T.W."/>
            <person name="Franco-Molano E.A."/>
            <person name="Baroni T.J."/>
            <person name="Aanen D.K."/>
        </authorList>
    </citation>
    <scope>NUCLEOTIDE SEQUENCE</scope>
    <source>
        <strain evidence="10">AP01</strain>
        <tissue evidence="10">Mycelium</tissue>
    </source>
</reference>
<keyword evidence="3 6" id="KW-0808">Transferase</keyword>
<dbReference type="PROSITE" id="PS51678">
    <property type="entry name" value="SAM_MT_PRMT"/>
    <property type="match status" value="1"/>
</dbReference>
<name>A0A9P7KE23_9AGAR</name>
<dbReference type="Gene3D" id="3.40.50.150">
    <property type="entry name" value="Vaccinia Virus protein VP39"/>
    <property type="match status" value="1"/>
</dbReference>
<dbReference type="InterPro" id="IPR029063">
    <property type="entry name" value="SAM-dependent_MTases_sf"/>
</dbReference>
<dbReference type="GO" id="GO:0035242">
    <property type="term" value="F:protein-arginine omega-N asymmetric methyltransferase activity"/>
    <property type="evidence" value="ECO:0007669"/>
    <property type="project" value="UniProtKB-EC"/>
</dbReference>
<dbReference type="FunFam" id="3.40.50.150:FF:000003">
    <property type="entry name" value="Blast:Protein arginine N-methyltransferase 1"/>
    <property type="match status" value="1"/>
</dbReference>
<dbReference type="SUPFAM" id="SSF53335">
    <property type="entry name" value="S-adenosyl-L-methionine-dependent methyltransferases"/>
    <property type="match status" value="1"/>
</dbReference>
<proteinExistence type="predicted"/>
<dbReference type="GO" id="GO:0005634">
    <property type="term" value="C:nucleus"/>
    <property type="evidence" value="ECO:0007669"/>
    <property type="project" value="TreeGrafter"/>
</dbReference>
<dbReference type="OrthoDB" id="7848332at2759"/>
<protein>
    <recommendedName>
        <fullName evidence="1">type I protein arginine methyltransferase</fullName>
        <ecNumber evidence="1">2.1.1.319</ecNumber>
    </recommendedName>
</protein>
<feature type="domain" description="Protein arginine N-methyltransferase" evidence="9">
    <location>
        <begin position="399"/>
        <end position="458"/>
    </location>
</feature>
<dbReference type="EMBL" id="JABCKV010000039">
    <property type="protein sequence ID" value="KAG5645450.1"/>
    <property type="molecule type" value="Genomic_DNA"/>
</dbReference>
<keyword evidence="2 6" id="KW-0489">Methyltransferase</keyword>
<dbReference type="Pfam" id="PF22528">
    <property type="entry name" value="PRMT_C"/>
    <property type="match status" value="2"/>
</dbReference>
<feature type="domain" description="Methyltransferase" evidence="8">
    <location>
        <begin position="148"/>
        <end position="247"/>
    </location>
</feature>
<dbReference type="PANTHER" id="PTHR11006:SF53">
    <property type="entry name" value="PROTEIN ARGININE N-METHYLTRANSFERASE 3"/>
    <property type="match status" value="1"/>
</dbReference>
<dbReference type="EMBL" id="JABCKV010000039">
    <property type="protein sequence ID" value="KAG5645454.1"/>
    <property type="molecule type" value="Genomic_DNA"/>
</dbReference>
<evidence type="ECO:0000259" key="8">
    <source>
        <dbReference type="Pfam" id="PF13649"/>
    </source>
</evidence>
<comment type="caution">
    <text evidence="10">The sequence shown here is derived from an EMBL/GenBank/DDBJ whole genome shotgun (WGS) entry which is preliminary data.</text>
</comment>
<keyword evidence="4 6" id="KW-0949">S-adenosyl-L-methionine</keyword>
<dbReference type="PANTHER" id="PTHR11006">
    <property type="entry name" value="PROTEIN ARGININE N-METHYLTRANSFERASE"/>
    <property type="match status" value="1"/>
</dbReference>
<dbReference type="InterPro" id="IPR055135">
    <property type="entry name" value="PRMT_dom"/>
</dbReference>